<gene>
    <name evidence="4" type="ORF">Cvel_720</name>
</gene>
<dbReference type="InterPro" id="IPR002110">
    <property type="entry name" value="Ankyrin_rpt"/>
</dbReference>
<dbReference type="InterPro" id="IPR036770">
    <property type="entry name" value="Ankyrin_rpt-contain_sf"/>
</dbReference>
<feature type="compositionally biased region" description="Basic and acidic residues" evidence="3">
    <location>
        <begin position="129"/>
        <end position="142"/>
    </location>
</feature>
<evidence type="ECO:0000313" key="4">
    <source>
        <dbReference type="EMBL" id="CEM32546.1"/>
    </source>
</evidence>
<dbReference type="InterPro" id="IPR050745">
    <property type="entry name" value="Multifunctional_regulatory"/>
</dbReference>
<dbReference type="SUPFAM" id="SSF48403">
    <property type="entry name" value="Ankyrin repeat"/>
    <property type="match status" value="1"/>
</dbReference>
<dbReference type="VEuPathDB" id="CryptoDB:Cvel_720"/>
<protein>
    <submittedName>
        <fullName evidence="4">Uncharacterized protein</fullName>
    </submittedName>
</protein>
<sequence>MGVLQFEGKREVTFPLVAAFQSLFASVRSDDCVVRLIKVLTEAGADLNQADENGQTLLWLCCSRDSFYSSDIVEFLVQQGVQVGGRVGKRGVRRVPLVTAIATGARTNTIRLLLENGADPNEVGSIRKHSTESGKDSERESGSESDSGYIDQTPLEAAEARGNLEVAADLLCWGARYRNFHAIGGVLGSKFAEKQIEESLQKGSLLLQAINRGDESLATGDPSLGERGRSE</sequence>
<feature type="region of interest" description="Disordered" evidence="3">
    <location>
        <begin position="121"/>
        <end position="150"/>
    </location>
</feature>
<keyword evidence="1" id="KW-0677">Repeat</keyword>
<dbReference type="PANTHER" id="PTHR24189:SF50">
    <property type="entry name" value="ANKYRIN REPEAT AND SOCS BOX PROTEIN 2"/>
    <property type="match status" value="1"/>
</dbReference>
<dbReference type="AlphaFoldDB" id="A0A0G4GQ83"/>
<evidence type="ECO:0000256" key="2">
    <source>
        <dbReference type="ARBA" id="ARBA00023043"/>
    </source>
</evidence>
<dbReference type="EMBL" id="CDMZ01001436">
    <property type="protein sequence ID" value="CEM32546.1"/>
    <property type="molecule type" value="Genomic_DNA"/>
</dbReference>
<name>A0A0G4GQ83_9ALVE</name>
<reference evidence="4" key="1">
    <citation type="submission" date="2014-11" db="EMBL/GenBank/DDBJ databases">
        <authorList>
            <person name="Otto D Thomas"/>
            <person name="Naeem Raeece"/>
        </authorList>
    </citation>
    <scope>NUCLEOTIDE SEQUENCE</scope>
</reference>
<keyword evidence="2" id="KW-0040">ANK repeat</keyword>
<evidence type="ECO:0000256" key="3">
    <source>
        <dbReference type="SAM" id="MobiDB-lite"/>
    </source>
</evidence>
<organism evidence="4">
    <name type="scientific">Chromera velia CCMP2878</name>
    <dbReference type="NCBI Taxonomy" id="1169474"/>
    <lineage>
        <taxon>Eukaryota</taxon>
        <taxon>Sar</taxon>
        <taxon>Alveolata</taxon>
        <taxon>Colpodellida</taxon>
        <taxon>Chromeraceae</taxon>
        <taxon>Chromera</taxon>
    </lineage>
</organism>
<evidence type="ECO:0000256" key="1">
    <source>
        <dbReference type="ARBA" id="ARBA00022737"/>
    </source>
</evidence>
<dbReference type="Gene3D" id="1.25.40.20">
    <property type="entry name" value="Ankyrin repeat-containing domain"/>
    <property type="match status" value="1"/>
</dbReference>
<dbReference type="PANTHER" id="PTHR24189">
    <property type="entry name" value="MYOTROPHIN"/>
    <property type="match status" value="1"/>
</dbReference>
<dbReference type="Pfam" id="PF12796">
    <property type="entry name" value="Ank_2"/>
    <property type="match status" value="1"/>
</dbReference>
<proteinExistence type="predicted"/>
<dbReference type="PhylomeDB" id="A0A0G4GQ83"/>
<accession>A0A0G4GQ83</accession>